<proteinExistence type="inferred from homology"/>
<comment type="cofactor">
    <cofactor evidence="5">
        <name>Mg(2+)</name>
        <dbReference type="ChEBI" id="CHEBI:18420"/>
    </cofactor>
</comment>
<comment type="similarity">
    <text evidence="5">Belongs to the MrnC RNase family.</text>
</comment>
<dbReference type="Proteomes" id="UP000217758">
    <property type="component" value="Chromosome"/>
</dbReference>
<keyword evidence="1 5" id="KW-0698">rRNA processing</keyword>
<reference evidence="7 8" key="1">
    <citation type="journal article" date="2016" name="Microbiol. Immunol.">
        <title>Complete genome sequence of Streptococcus troglodytae TKU31 isolated from the oral cavity of a chimpanzee (Pan troglodytes).</title>
        <authorList>
            <person name="Okamoto M."/>
            <person name="Naito M."/>
            <person name="Miyanohara M."/>
            <person name="Imai S."/>
            <person name="Nomura Y."/>
            <person name="Saito W."/>
            <person name="Momoi Y."/>
            <person name="Takada K."/>
            <person name="Miyabe-Nishiwaki T."/>
            <person name="Tomonaga M."/>
            <person name="Hanada N."/>
        </authorList>
    </citation>
    <scope>NUCLEOTIDE SEQUENCE [LARGE SCALE GENOMIC DNA]</scope>
    <source>
        <strain evidence="8">TKU 31</strain>
    </source>
</reference>
<evidence type="ECO:0000313" key="8">
    <source>
        <dbReference type="Proteomes" id="UP000217758"/>
    </source>
</evidence>
<dbReference type="EC" id="3.1.26.-" evidence="5"/>
<keyword evidence="5" id="KW-0460">Magnesium</keyword>
<comment type="subcellular location">
    <subcellularLocation>
        <location evidence="5">Cytoplasm</location>
    </subcellularLocation>
</comment>
<dbReference type="InterPro" id="IPR036389">
    <property type="entry name" value="RNase_III_sf"/>
</dbReference>
<dbReference type="PANTHER" id="PTHR34276:SF1">
    <property type="entry name" value="MINI-RIBONUCLEASE 3"/>
    <property type="match status" value="1"/>
</dbReference>
<evidence type="ECO:0000256" key="5">
    <source>
        <dbReference type="HAMAP-Rule" id="MF_01468"/>
    </source>
</evidence>
<keyword evidence="3 5" id="KW-0255">Endonuclease</keyword>
<keyword evidence="7" id="KW-0436">Ligase</keyword>
<name>A0A1L7LGT4_9STRE</name>
<dbReference type="Pfam" id="PF00636">
    <property type="entry name" value="Ribonuclease_3"/>
    <property type="match status" value="1"/>
</dbReference>
<dbReference type="Gene3D" id="1.10.1520.10">
    <property type="entry name" value="Ribonuclease III domain"/>
    <property type="match status" value="1"/>
</dbReference>
<feature type="domain" description="RNase III" evidence="6">
    <location>
        <begin position="1"/>
        <end position="135"/>
    </location>
</feature>
<accession>A0A1L7LGT4</accession>
<evidence type="ECO:0000256" key="2">
    <source>
        <dbReference type="ARBA" id="ARBA00022722"/>
    </source>
</evidence>
<keyword evidence="5" id="KW-0699">rRNA-binding</keyword>
<dbReference type="KEGG" id="strg:SRT_01560"/>
<keyword evidence="5" id="KW-0690">Ribosome biogenesis</keyword>
<gene>
    <name evidence="7" type="primary">cysS2</name>
    <name evidence="5" type="synonym">mrnC</name>
    <name evidence="7" type="ORF">SRT_01560</name>
</gene>
<dbReference type="PIRSF" id="PIRSF005520">
    <property type="entry name" value="UCP005520"/>
    <property type="match status" value="1"/>
</dbReference>
<organism evidence="7 8">
    <name type="scientific">Streptococcus troglodytae</name>
    <dbReference type="NCBI Taxonomy" id="1111760"/>
    <lineage>
        <taxon>Bacteria</taxon>
        <taxon>Bacillati</taxon>
        <taxon>Bacillota</taxon>
        <taxon>Bacilli</taxon>
        <taxon>Lactobacillales</taxon>
        <taxon>Streptococcaceae</taxon>
        <taxon>Streptococcus</taxon>
    </lineage>
</organism>
<dbReference type="RefSeq" id="WP_128832724.1">
    <property type="nucleotide sequence ID" value="NZ_AP014612.1"/>
</dbReference>
<dbReference type="EMBL" id="AP014612">
    <property type="protein sequence ID" value="BAQ23417.1"/>
    <property type="molecule type" value="Genomic_DNA"/>
</dbReference>
<dbReference type="GO" id="GO:0019843">
    <property type="term" value="F:rRNA binding"/>
    <property type="evidence" value="ECO:0007669"/>
    <property type="project" value="UniProtKB-UniRule"/>
</dbReference>
<evidence type="ECO:0000259" key="6">
    <source>
        <dbReference type="SMART" id="SM00535"/>
    </source>
</evidence>
<evidence type="ECO:0000256" key="1">
    <source>
        <dbReference type="ARBA" id="ARBA00022552"/>
    </source>
</evidence>
<dbReference type="InterPro" id="IPR008226">
    <property type="entry name" value="Mini3_fam"/>
</dbReference>
<feature type="active site" evidence="5">
    <location>
        <position position="20"/>
    </location>
</feature>
<comment type="subunit">
    <text evidence="5">Homodimer.</text>
</comment>
<protein>
    <recommendedName>
        <fullName evidence="5">Mini-ribonuclease 3</fullName>
        <shortName evidence="5">Mini-3</shortName>
        <shortName evidence="5">Mini-RNase 3</shortName>
        <ecNumber evidence="5">3.1.26.-</ecNumber>
    </recommendedName>
    <alternativeName>
        <fullName evidence="5">Mini-RNase III</fullName>
        <shortName evidence="5">Mini-III</shortName>
    </alternativeName>
</protein>
<dbReference type="GO" id="GO:0006364">
    <property type="term" value="P:rRNA processing"/>
    <property type="evidence" value="ECO:0007669"/>
    <property type="project" value="UniProtKB-UniRule"/>
</dbReference>
<dbReference type="GO" id="GO:0016874">
    <property type="term" value="F:ligase activity"/>
    <property type="evidence" value="ECO:0007669"/>
    <property type="project" value="UniProtKB-KW"/>
</dbReference>
<dbReference type="InterPro" id="IPR000999">
    <property type="entry name" value="RNase_III_dom"/>
</dbReference>
<dbReference type="HAMAP" id="MF_01468">
    <property type="entry name" value="RNase_Mini_III"/>
    <property type="match status" value="1"/>
</dbReference>
<keyword evidence="2 5" id="KW-0540">Nuclease</keyword>
<sequence length="139" mass="16008">MTRSVDVNFINGIALAFEGDAIYSTYIRKHLIFQGLTKPNQLHRKATRYVSAKAQAMLITKMLEAQLLSEKEEDIYRRGRNANSHTKAKNTDVVTYKMSTGFEAVMGYLHMTEQIERLEELIVWCIQTVENEYSELNKG</sequence>
<dbReference type="PANTHER" id="PTHR34276">
    <property type="entry name" value="MINI-RIBONUCLEASE 3"/>
    <property type="match status" value="1"/>
</dbReference>
<comment type="function">
    <text evidence="5">Involved in correct processing of both the 5' and 3' ends of 23S rRNA precursor. Processes 30S rRNA precursor transcript even in absence of ribonuclease 3 (Rnc); Rnc processes 30S rRNA into smaller rRNA precursors.</text>
</comment>
<dbReference type="SMART" id="SM00535">
    <property type="entry name" value="RIBOc"/>
    <property type="match status" value="1"/>
</dbReference>
<dbReference type="AlphaFoldDB" id="A0A1L7LGT4"/>
<keyword evidence="4 5" id="KW-0378">Hydrolase</keyword>
<dbReference type="SUPFAM" id="SSF69065">
    <property type="entry name" value="RNase III domain-like"/>
    <property type="match status" value="1"/>
</dbReference>
<evidence type="ECO:0000256" key="4">
    <source>
        <dbReference type="ARBA" id="ARBA00022801"/>
    </source>
</evidence>
<keyword evidence="5" id="KW-0963">Cytoplasm</keyword>
<keyword evidence="5" id="KW-0694">RNA-binding</keyword>
<evidence type="ECO:0000313" key="7">
    <source>
        <dbReference type="EMBL" id="BAQ23417.1"/>
    </source>
</evidence>
<evidence type="ECO:0000256" key="3">
    <source>
        <dbReference type="ARBA" id="ARBA00022759"/>
    </source>
</evidence>
<dbReference type="GO" id="GO:0005737">
    <property type="term" value="C:cytoplasm"/>
    <property type="evidence" value="ECO:0007669"/>
    <property type="project" value="UniProtKB-SubCell"/>
</dbReference>
<dbReference type="GO" id="GO:0004525">
    <property type="term" value="F:ribonuclease III activity"/>
    <property type="evidence" value="ECO:0007669"/>
    <property type="project" value="InterPro"/>
</dbReference>
<keyword evidence="8" id="KW-1185">Reference proteome</keyword>